<accession>A0A097EXP0</accession>
<dbReference type="Proteomes" id="UP000029889">
    <property type="component" value="Segment"/>
</dbReference>
<sequence length="69" mass="8006">MLTVQDKIDILKVNMYVIDADPEKVFAYDDSNRSPFYCSHVVGYVPLGYVIERVVDEAYKHFLENNTCN</sequence>
<proteinExistence type="predicted"/>
<organism evidence="1 2">
    <name type="scientific">Escherichia phage 121Q</name>
    <dbReference type="NCBI Taxonomy" id="1555202"/>
    <lineage>
        <taxon>Viruses</taxon>
        <taxon>Duplodnaviria</taxon>
        <taxon>Heunggongvirae</taxon>
        <taxon>Uroviricota</taxon>
        <taxon>Caudoviricetes</taxon>
        <taxon>Asteriusvirus</taxon>
        <taxon>Asteriusvirus av121Q</taxon>
    </lineage>
</organism>
<keyword evidence="2" id="KW-1185">Reference proteome</keyword>
<protein>
    <submittedName>
        <fullName evidence="1">Uncharacterized protein</fullName>
    </submittedName>
</protein>
<dbReference type="GeneID" id="22111325"/>
<evidence type="ECO:0000313" key="2">
    <source>
        <dbReference type="Proteomes" id="UP000029889"/>
    </source>
</evidence>
<gene>
    <name evidence="1" type="primary">285</name>
    <name evidence="1" type="ORF">PBI_121Q_285</name>
</gene>
<reference evidence="1 2" key="1">
    <citation type="submission" date="2014-09" db="EMBL/GenBank/DDBJ databases">
        <authorList>
            <person name="Lapin J.S."/>
            <person name="Pope W.H."/>
            <person name="Hua J."/>
            <person name="Ford M.E."/>
            <person name="Conway J.F."/>
            <person name="Hatfull G.F."/>
            <person name="Hendrix R.W."/>
        </authorList>
    </citation>
    <scope>NUCLEOTIDE SEQUENCE [LARGE SCALE GENOMIC DNA]</scope>
</reference>
<dbReference type="KEGG" id="vg:22111325"/>
<dbReference type="RefSeq" id="YP_009101872.1">
    <property type="nucleotide sequence ID" value="NC_025447.1"/>
</dbReference>
<name>A0A097EXP0_9CAUD</name>
<dbReference type="EMBL" id="KM507819">
    <property type="protein sequence ID" value="AIT14175.1"/>
    <property type="molecule type" value="Genomic_DNA"/>
</dbReference>
<evidence type="ECO:0000313" key="1">
    <source>
        <dbReference type="EMBL" id="AIT14175.1"/>
    </source>
</evidence>